<gene>
    <name evidence="1" type="ORF">TIFTF001_013647</name>
</gene>
<dbReference type="Proteomes" id="UP001187192">
    <property type="component" value="Unassembled WGS sequence"/>
</dbReference>
<accession>A0AA88D349</accession>
<name>A0AA88D349_FICCA</name>
<comment type="caution">
    <text evidence="1">The sequence shown here is derived from an EMBL/GenBank/DDBJ whole genome shotgun (WGS) entry which is preliminary data.</text>
</comment>
<keyword evidence="2" id="KW-1185">Reference proteome</keyword>
<dbReference type="AlphaFoldDB" id="A0AA88D349"/>
<reference evidence="1" key="1">
    <citation type="submission" date="2023-07" db="EMBL/GenBank/DDBJ databases">
        <title>draft genome sequence of fig (Ficus carica).</title>
        <authorList>
            <person name="Takahashi T."/>
            <person name="Nishimura K."/>
        </authorList>
    </citation>
    <scope>NUCLEOTIDE SEQUENCE</scope>
</reference>
<sequence length="63" mass="7699">MEITIDCHRHRSRRRRRLPKVVAESVSDQEVSSVEWEFISMTEQEEDIIRRMFRLVGERRVIN</sequence>
<dbReference type="EMBL" id="BTGU01000018">
    <property type="protein sequence ID" value="GMN44453.1"/>
    <property type="molecule type" value="Genomic_DNA"/>
</dbReference>
<evidence type="ECO:0000313" key="2">
    <source>
        <dbReference type="Proteomes" id="UP001187192"/>
    </source>
</evidence>
<evidence type="ECO:0000313" key="1">
    <source>
        <dbReference type="EMBL" id="GMN44453.1"/>
    </source>
</evidence>
<proteinExistence type="predicted"/>
<organism evidence="1 2">
    <name type="scientific">Ficus carica</name>
    <name type="common">Common fig</name>
    <dbReference type="NCBI Taxonomy" id="3494"/>
    <lineage>
        <taxon>Eukaryota</taxon>
        <taxon>Viridiplantae</taxon>
        <taxon>Streptophyta</taxon>
        <taxon>Embryophyta</taxon>
        <taxon>Tracheophyta</taxon>
        <taxon>Spermatophyta</taxon>
        <taxon>Magnoliopsida</taxon>
        <taxon>eudicotyledons</taxon>
        <taxon>Gunneridae</taxon>
        <taxon>Pentapetalae</taxon>
        <taxon>rosids</taxon>
        <taxon>fabids</taxon>
        <taxon>Rosales</taxon>
        <taxon>Moraceae</taxon>
        <taxon>Ficeae</taxon>
        <taxon>Ficus</taxon>
    </lineage>
</organism>
<protein>
    <submittedName>
        <fullName evidence="1">Uncharacterized protein</fullName>
    </submittedName>
</protein>